<evidence type="ECO:0000313" key="2">
    <source>
        <dbReference type="Proteomes" id="UP001065265"/>
    </source>
</evidence>
<name>A0ABY5SXS7_9SPHN</name>
<sequence length="63" mass="7293">MSDKVNVELGGMSKEEVALQLTHRILKLEKRMNVRGEYENTDREYVLSTFRECMRIASDPFAG</sequence>
<dbReference type="RefSeq" id="WP_265558590.1">
    <property type="nucleotide sequence ID" value="NZ_CP092471.1"/>
</dbReference>
<gene>
    <name evidence="1" type="ORF">L1F33_14090</name>
</gene>
<dbReference type="EMBL" id="CP092471">
    <property type="protein sequence ID" value="UVI39337.1"/>
    <property type="molecule type" value="Genomic_DNA"/>
</dbReference>
<proteinExistence type="predicted"/>
<keyword evidence="2" id="KW-1185">Reference proteome</keyword>
<protein>
    <submittedName>
        <fullName evidence="1">Uncharacterized protein</fullName>
    </submittedName>
</protein>
<organism evidence="1 2">
    <name type="scientific">Qipengyuania spongiae</name>
    <dbReference type="NCBI Taxonomy" id="2909673"/>
    <lineage>
        <taxon>Bacteria</taxon>
        <taxon>Pseudomonadati</taxon>
        <taxon>Pseudomonadota</taxon>
        <taxon>Alphaproteobacteria</taxon>
        <taxon>Sphingomonadales</taxon>
        <taxon>Erythrobacteraceae</taxon>
        <taxon>Qipengyuania</taxon>
    </lineage>
</organism>
<accession>A0ABY5SXS7</accession>
<evidence type="ECO:0000313" key="1">
    <source>
        <dbReference type="EMBL" id="UVI39337.1"/>
    </source>
</evidence>
<dbReference type="Proteomes" id="UP001065265">
    <property type="component" value="Chromosome"/>
</dbReference>
<reference evidence="1" key="1">
    <citation type="submission" date="2022-02" db="EMBL/GenBank/DDBJ databases">
        <title>Qipengyuania spongiae sp. nov., isolated from marine sponge.</title>
        <authorList>
            <person name="Li Z."/>
            <person name="Zhang M."/>
        </authorList>
    </citation>
    <scope>NUCLEOTIDE SEQUENCE</scope>
    <source>
        <strain evidence="1">PHS-Z21</strain>
    </source>
</reference>